<proteinExistence type="predicted"/>
<dbReference type="SMART" id="SM00952">
    <property type="entry name" value="RAP"/>
    <property type="match status" value="1"/>
</dbReference>
<feature type="domain" description="RAP" evidence="1">
    <location>
        <begin position="591"/>
        <end position="647"/>
    </location>
</feature>
<dbReference type="EMBL" id="OU898277">
    <property type="protein sequence ID" value="CAG9829609.1"/>
    <property type="molecule type" value="Genomic_DNA"/>
</dbReference>
<evidence type="ECO:0000313" key="2">
    <source>
        <dbReference type="EMBL" id="CAG9829609.1"/>
    </source>
</evidence>
<accession>A0A9N9SUE0</accession>
<evidence type="ECO:0000313" key="3">
    <source>
        <dbReference type="Proteomes" id="UP001153709"/>
    </source>
</evidence>
<reference evidence="2" key="1">
    <citation type="submission" date="2022-01" db="EMBL/GenBank/DDBJ databases">
        <authorList>
            <person name="King R."/>
        </authorList>
    </citation>
    <scope>NUCLEOTIDE SEQUENCE</scope>
</reference>
<name>A0A9N9SUE0_DIABA</name>
<evidence type="ECO:0000259" key="1">
    <source>
        <dbReference type="SMART" id="SM00952"/>
    </source>
</evidence>
<organism evidence="2 3">
    <name type="scientific">Diabrotica balteata</name>
    <name type="common">Banded cucumber beetle</name>
    <dbReference type="NCBI Taxonomy" id="107213"/>
    <lineage>
        <taxon>Eukaryota</taxon>
        <taxon>Metazoa</taxon>
        <taxon>Ecdysozoa</taxon>
        <taxon>Arthropoda</taxon>
        <taxon>Hexapoda</taxon>
        <taxon>Insecta</taxon>
        <taxon>Pterygota</taxon>
        <taxon>Neoptera</taxon>
        <taxon>Endopterygota</taxon>
        <taxon>Coleoptera</taxon>
        <taxon>Polyphaga</taxon>
        <taxon>Cucujiformia</taxon>
        <taxon>Chrysomeloidea</taxon>
        <taxon>Chrysomelidae</taxon>
        <taxon>Galerucinae</taxon>
        <taxon>Diabroticina</taxon>
        <taxon>Diabroticites</taxon>
        <taxon>Diabrotica</taxon>
    </lineage>
</organism>
<dbReference type="OrthoDB" id="10064757at2759"/>
<dbReference type="InterPro" id="IPR013584">
    <property type="entry name" value="RAP"/>
</dbReference>
<sequence>MLRQIHRYCKPQHVDFFLKHKNVSRPIIHYLSLNKNTFFCYNLKSSFHISSSNNNVFIDHENIYAHKIVCKDSVCSNLINVPESDISSTKHFQEVLDQNWRDSTISDIVNAFYRVKNFCIRNDIPISDTRFDNLVDGLMDNCEHINDDQLIGLLYCLSEYPSVESYKSHNFHDVWSCLDDICCWKIIEWDTDKSFTVADAWYKLRLGKHCDYIYTLINRTAKRADALTKEQLLSIYFYLNVYRKRAVDFEYEFALEKLVNDMDIDEMGVIAMGYFKTKTKIKLINIQEALAKRVIEHSSTAHDITLTAILKVLRYSKPFKIIGTIEKMVDNLYPEIDRLSDLCCTHLALMSTGIQTYNKRVLQKVSQKFVKNITNPGIIRFKDIERVLNVLTMFNYDPKTNPDIFNACYEEIHKTERLAETVRYARCLACALNYLSLRNIYSNELMNRILDEEYITSVYGKGAKMIPREIFSLDCSIDVECPDYKGNRLPPHLRYKAAKWLTEFTPSYNQWKKLTAADKLILDTIDTVCSVVGGEKFMHVNFILPHFSRADIVVCKNTITGKVVEPVGFQNYVLGDVMVPHKDKSLEWFAITVIGWNNTVKDTNIPLGTFIMKQRQLRKIGYTPVFVIWSEFQNLSTDMMKKYISTKLGLG</sequence>
<dbReference type="AlphaFoldDB" id="A0A9N9SUE0"/>
<gene>
    <name evidence="2" type="ORF">DIABBA_LOCUS3383</name>
</gene>
<protein>
    <recommendedName>
        <fullName evidence="1">RAP domain-containing protein</fullName>
    </recommendedName>
</protein>
<dbReference type="Proteomes" id="UP001153709">
    <property type="component" value="Chromosome 2"/>
</dbReference>
<keyword evidence="3" id="KW-1185">Reference proteome</keyword>